<dbReference type="InterPro" id="IPR024326">
    <property type="entry name" value="RRP7_C"/>
</dbReference>
<evidence type="ECO:0000259" key="5">
    <source>
        <dbReference type="Pfam" id="PF17799"/>
    </source>
</evidence>
<dbReference type="GeneID" id="27687023"/>
<evidence type="ECO:0000313" key="7">
    <source>
        <dbReference type="Proteomes" id="UP000053201"/>
    </source>
</evidence>
<dbReference type="CDD" id="cd12951">
    <property type="entry name" value="RRP7_Rrp7A"/>
    <property type="match status" value="1"/>
</dbReference>
<name>A0A0L0HLN4_SPIPD</name>
<dbReference type="PANTHER" id="PTHR13191:SF0">
    <property type="entry name" value="RIBOSOMAL RNA-PROCESSING PROTEIN 7 HOMOLOG A-RELATED"/>
    <property type="match status" value="1"/>
</dbReference>
<evidence type="ECO:0000259" key="4">
    <source>
        <dbReference type="Pfam" id="PF12923"/>
    </source>
</evidence>
<dbReference type="Proteomes" id="UP000053201">
    <property type="component" value="Unassembled WGS sequence"/>
</dbReference>
<dbReference type="FunCoup" id="A0A0L0HLN4">
    <property type="interactions" value="262"/>
</dbReference>
<dbReference type="CDD" id="cd12293">
    <property type="entry name" value="dRRM_Rrp7p"/>
    <property type="match status" value="1"/>
</dbReference>
<dbReference type="RefSeq" id="XP_016609758.1">
    <property type="nucleotide sequence ID" value="XM_016751775.1"/>
</dbReference>
<dbReference type="STRING" id="645134.A0A0L0HLN4"/>
<feature type="compositionally biased region" description="Acidic residues" evidence="3">
    <location>
        <begin position="176"/>
        <end position="189"/>
    </location>
</feature>
<feature type="compositionally biased region" description="Polar residues" evidence="3">
    <location>
        <begin position="16"/>
        <end position="33"/>
    </location>
</feature>
<feature type="domain" description="Rrp7 RRM-like N-terminal" evidence="5">
    <location>
        <begin position="75"/>
        <end position="124"/>
    </location>
</feature>
<dbReference type="Pfam" id="PF17799">
    <property type="entry name" value="RRM_Rrp7"/>
    <property type="match status" value="1"/>
</dbReference>
<dbReference type="InterPro" id="IPR040447">
    <property type="entry name" value="RRM_Rrp7"/>
</dbReference>
<dbReference type="GO" id="GO:0032545">
    <property type="term" value="C:CURI complex"/>
    <property type="evidence" value="ECO:0007669"/>
    <property type="project" value="TreeGrafter"/>
</dbReference>
<dbReference type="AlphaFoldDB" id="A0A0L0HLN4"/>
<dbReference type="OrthoDB" id="5390at2759"/>
<evidence type="ECO:0008006" key="8">
    <source>
        <dbReference type="Google" id="ProtNLM"/>
    </source>
</evidence>
<dbReference type="InParanoid" id="A0A0L0HLN4"/>
<dbReference type="GO" id="GO:0034456">
    <property type="term" value="C:UTP-C complex"/>
    <property type="evidence" value="ECO:0007669"/>
    <property type="project" value="TreeGrafter"/>
</dbReference>
<dbReference type="EMBL" id="KQ257454">
    <property type="protein sequence ID" value="KND01719.1"/>
    <property type="molecule type" value="Genomic_DNA"/>
</dbReference>
<protein>
    <recommendedName>
        <fullName evidence="8">RRM domain-containing protein</fullName>
    </recommendedName>
</protein>
<evidence type="ECO:0000313" key="6">
    <source>
        <dbReference type="EMBL" id="KND01719.1"/>
    </source>
</evidence>
<dbReference type="InterPro" id="IPR035979">
    <property type="entry name" value="RBD_domain_sf"/>
</dbReference>
<dbReference type="Gene3D" id="3.30.70.330">
    <property type="match status" value="1"/>
</dbReference>
<dbReference type="GO" id="GO:0006364">
    <property type="term" value="P:rRNA processing"/>
    <property type="evidence" value="ECO:0007669"/>
    <property type="project" value="TreeGrafter"/>
</dbReference>
<dbReference type="GO" id="GO:0003676">
    <property type="term" value="F:nucleic acid binding"/>
    <property type="evidence" value="ECO:0007669"/>
    <property type="project" value="InterPro"/>
</dbReference>
<feature type="domain" description="Ribosomal RNA-processing protein 7 C-terminal" evidence="4">
    <location>
        <begin position="214"/>
        <end position="336"/>
    </location>
</feature>
<feature type="coiled-coil region" evidence="2">
    <location>
        <begin position="303"/>
        <end position="330"/>
    </location>
</feature>
<evidence type="ECO:0000256" key="2">
    <source>
        <dbReference type="SAM" id="Coils"/>
    </source>
</evidence>
<dbReference type="InterPro" id="IPR040446">
    <property type="entry name" value="RRP7"/>
</dbReference>
<evidence type="ECO:0000256" key="1">
    <source>
        <dbReference type="ARBA" id="ARBA00006110"/>
    </source>
</evidence>
<dbReference type="PANTHER" id="PTHR13191">
    <property type="entry name" value="RIBOSOMAL RNA PROCESSING PROTEIN 7-RELATED"/>
    <property type="match status" value="1"/>
</dbReference>
<dbReference type="Pfam" id="PF12923">
    <property type="entry name" value="RRP7"/>
    <property type="match status" value="1"/>
</dbReference>
<organism evidence="6 7">
    <name type="scientific">Spizellomyces punctatus (strain DAOM BR117)</name>
    <dbReference type="NCBI Taxonomy" id="645134"/>
    <lineage>
        <taxon>Eukaryota</taxon>
        <taxon>Fungi</taxon>
        <taxon>Fungi incertae sedis</taxon>
        <taxon>Chytridiomycota</taxon>
        <taxon>Chytridiomycota incertae sedis</taxon>
        <taxon>Chytridiomycetes</taxon>
        <taxon>Spizellomycetales</taxon>
        <taxon>Spizellomycetaceae</taxon>
        <taxon>Spizellomyces</taxon>
    </lineage>
</organism>
<dbReference type="eggNOG" id="KOG4008">
    <property type="taxonomic scope" value="Eukaryota"/>
</dbReference>
<keyword evidence="7" id="KW-1185">Reference proteome</keyword>
<evidence type="ECO:0000256" key="3">
    <source>
        <dbReference type="SAM" id="MobiDB-lite"/>
    </source>
</evidence>
<keyword evidence="2" id="KW-0175">Coiled coil</keyword>
<reference evidence="6 7" key="1">
    <citation type="submission" date="2009-08" db="EMBL/GenBank/DDBJ databases">
        <title>The Genome Sequence of Spizellomyces punctatus strain DAOM BR117.</title>
        <authorList>
            <consortium name="The Broad Institute Genome Sequencing Platform"/>
            <person name="Russ C."/>
            <person name="Cuomo C."/>
            <person name="Shea T."/>
            <person name="Young S.K."/>
            <person name="Zeng Q."/>
            <person name="Koehrsen M."/>
            <person name="Haas B."/>
            <person name="Borodovsky M."/>
            <person name="Guigo R."/>
            <person name="Alvarado L."/>
            <person name="Berlin A."/>
            <person name="Bochicchio J."/>
            <person name="Borenstein D."/>
            <person name="Chapman S."/>
            <person name="Chen Z."/>
            <person name="Engels R."/>
            <person name="Freedman E."/>
            <person name="Gellesch M."/>
            <person name="Goldberg J."/>
            <person name="Griggs A."/>
            <person name="Gujja S."/>
            <person name="Heiman D."/>
            <person name="Hepburn T."/>
            <person name="Howarth C."/>
            <person name="Jen D."/>
            <person name="Larson L."/>
            <person name="Lewis B."/>
            <person name="Mehta T."/>
            <person name="Park D."/>
            <person name="Pearson M."/>
            <person name="Roberts A."/>
            <person name="Saif S."/>
            <person name="Shenoy N."/>
            <person name="Sisk P."/>
            <person name="Stolte C."/>
            <person name="Sykes S."/>
            <person name="Thomson T."/>
            <person name="Walk T."/>
            <person name="White J."/>
            <person name="Yandava C."/>
            <person name="Burger G."/>
            <person name="Gray M.W."/>
            <person name="Holland P.W.H."/>
            <person name="King N."/>
            <person name="Lang F.B.F."/>
            <person name="Roger A.J."/>
            <person name="Ruiz-Trillo I."/>
            <person name="Lander E."/>
            <person name="Nusbaum C."/>
        </authorList>
    </citation>
    <scope>NUCLEOTIDE SEQUENCE [LARGE SCALE GENOMIC DNA]</scope>
    <source>
        <strain evidence="6 7">DAOM BR117</strain>
    </source>
</reference>
<dbReference type="SUPFAM" id="SSF54928">
    <property type="entry name" value="RNA-binding domain, RBD"/>
    <property type="match status" value="1"/>
</dbReference>
<dbReference type="VEuPathDB" id="FungiDB:SPPG_03512"/>
<dbReference type="Gene3D" id="6.10.250.1770">
    <property type="match status" value="1"/>
</dbReference>
<dbReference type="OMA" id="GIHKWIA"/>
<proteinExistence type="inferred from homology"/>
<feature type="region of interest" description="Disordered" evidence="3">
    <location>
        <begin position="1"/>
        <end position="39"/>
    </location>
</feature>
<feature type="region of interest" description="Disordered" evidence="3">
    <location>
        <begin position="176"/>
        <end position="197"/>
    </location>
</feature>
<dbReference type="GO" id="GO:0000028">
    <property type="term" value="P:ribosomal small subunit assembly"/>
    <property type="evidence" value="ECO:0007669"/>
    <property type="project" value="TreeGrafter"/>
</dbReference>
<sequence length="336" mass="38008">MAKQKKTTKVGPQPAASASPQLGLASPSNKSQPEPSPAPLTEFAQFRVLPITVRPLSVSDEHLSSFSYHAKTTTTSRSVMHYLFIRAHESKKPEANLPNGRTLFVVNIPVDATERHFRRLFRRCGNIERVVLKDRHSGMQERVLETGAQAHIVFVEEAAVTKAMAMKSRKRVWSDELEEGNDAEGDAQEGESCTATSLPRPVGLAKWLKQHFASRPRLEDLQRAVDTSLVAFEDAEREARIAAEGRRNVPDEDGFVTVIRGRGRRNVNLDGQGASVTAARPEEIKKLKPKKKELVDFYRFQMRETKRNQLAELRRKFEEDKLRIASLKANRRFKPY</sequence>
<dbReference type="InterPro" id="IPR012677">
    <property type="entry name" value="Nucleotide-bd_a/b_plait_sf"/>
</dbReference>
<accession>A0A0L0HLN4</accession>
<comment type="similarity">
    <text evidence="1">Belongs to the RRP7 family.</text>
</comment>
<gene>
    <name evidence="6" type="ORF">SPPG_03512</name>
</gene>